<evidence type="ECO:0000313" key="2">
    <source>
        <dbReference type="EMBL" id="QGU95478.1"/>
    </source>
</evidence>
<dbReference type="EMBL" id="CP046522">
    <property type="protein sequence ID" value="QGU95478.1"/>
    <property type="molecule type" value="Genomic_DNA"/>
</dbReference>
<keyword evidence="3" id="KW-1185">Reference proteome</keyword>
<dbReference type="Proteomes" id="UP000422764">
    <property type="component" value="Chromosome"/>
</dbReference>
<evidence type="ECO:0000256" key="1">
    <source>
        <dbReference type="SAM" id="Phobius"/>
    </source>
</evidence>
<dbReference type="AlphaFoldDB" id="A0A6I6F507"/>
<reference evidence="2 3" key="1">
    <citation type="submission" date="2019-12" db="EMBL/GenBank/DDBJ databases">
        <title>Genome sequenceing of Clostridium bovifaecis.</title>
        <authorList>
            <person name="Yao Y."/>
        </authorList>
    </citation>
    <scope>NUCLEOTIDE SEQUENCE [LARGE SCALE GENOMIC DNA]</scope>
    <source>
        <strain evidence="2 3">BXX</strain>
    </source>
</reference>
<feature type="transmembrane region" description="Helical" evidence="1">
    <location>
        <begin position="48"/>
        <end position="66"/>
    </location>
</feature>
<evidence type="ECO:0008006" key="4">
    <source>
        <dbReference type="Google" id="ProtNLM"/>
    </source>
</evidence>
<keyword evidence="1" id="KW-0812">Transmembrane</keyword>
<keyword evidence="1" id="KW-0472">Membrane</keyword>
<protein>
    <recommendedName>
        <fullName evidence="4">DUF3784 domain-containing protein</fullName>
    </recommendedName>
</protein>
<name>A0A6I6F507_9CLOT</name>
<feature type="transmembrane region" description="Helical" evidence="1">
    <location>
        <begin position="6"/>
        <end position="27"/>
    </location>
</feature>
<proteinExistence type="predicted"/>
<gene>
    <name evidence="2" type="ORF">GOM49_10600</name>
</gene>
<keyword evidence="1" id="KW-1133">Transmembrane helix</keyword>
<feature type="transmembrane region" description="Helical" evidence="1">
    <location>
        <begin position="72"/>
        <end position="90"/>
    </location>
</feature>
<evidence type="ECO:0000313" key="3">
    <source>
        <dbReference type="Proteomes" id="UP000422764"/>
    </source>
</evidence>
<organism evidence="2 3">
    <name type="scientific">Clostridium bovifaecis</name>
    <dbReference type="NCBI Taxonomy" id="2184719"/>
    <lineage>
        <taxon>Bacteria</taxon>
        <taxon>Bacillati</taxon>
        <taxon>Bacillota</taxon>
        <taxon>Clostridia</taxon>
        <taxon>Eubacteriales</taxon>
        <taxon>Clostridiaceae</taxon>
        <taxon>Clostridium</taxon>
    </lineage>
</organism>
<sequence length="97" mass="11316">MNSGMNVLLLVLGIIEIVFGIFMEKFTRAKYANEKVKDIEGLVKWERITTMLIGIFMLIFSVMGFMGYYERYSNIIMIIIVVLMVVTYTGRKRYIRG</sequence>
<accession>A0A6I6F507</accession>